<name>A0A427AXU8_ENSVE</name>
<dbReference type="GO" id="GO:0016125">
    <property type="term" value="P:sterol metabolic process"/>
    <property type="evidence" value="ECO:0007669"/>
    <property type="project" value="TreeGrafter"/>
</dbReference>
<evidence type="ECO:0000313" key="4">
    <source>
        <dbReference type="Proteomes" id="UP000287651"/>
    </source>
</evidence>
<dbReference type="GO" id="GO:0005506">
    <property type="term" value="F:iron ion binding"/>
    <property type="evidence" value="ECO:0007669"/>
    <property type="project" value="InterPro"/>
</dbReference>
<dbReference type="SUPFAM" id="SSF48264">
    <property type="entry name" value="Cytochrome P450"/>
    <property type="match status" value="1"/>
</dbReference>
<evidence type="ECO:0000256" key="2">
    <source>
        <dbReference type="ARBA" id="ARBA00023004"/>
    </source>
</evidence>
<evidence type="ECO:0000313" key="3">
    <source>
        <dbReference type="EMBL" id="RRT81084.1"/>
    </source>
</evidence>
<dbReference type="InterPro" id="IPR001128">
    <property type="entry name" value="Cyt_P450"/>
</dbReference>
<dbReference type="AlphaFoldDB" id="A0A427AXU8"/>
<dbReference type="Proteomes" id="UP000287651">
    <property type="component" value="Unassembled WGS sequence"/>
</dbReference>
<keyword evidence="2" id="KW-0408">Iron</keyword>
<comment type="caution">
    <text evidence="3">The sequence shown here is derived from an EMBL/GenBank/DDBJ whole genome shotgun (WGS) entry which is preliminary data.</text>
</comment>
<reference evidence="3 4" key="1">
    <citation type="journal article" date="2014" name="Agronomy (Basel)">
        <title>A Draft Genome Sequence for Ensete ventricosum, the Drought-Tolerant Tree Against Hunger.</title>
        <authorList>
            <person name="Harrison J."/>
            <person name="Moore K.A."/>
            <person name="Paszkiewicz K."/>
            <person name="Jones T."/>
            <person name="Grant M."/>
            <person name="Ambacheew D."/>
            <person name="Muzemil S."/>
            <person name="Studholme D.J."/>
        </authorList>
    </citation>
    <scope>NUCLEOTIDE SEQUENCE [LARGE SCALE GENOMIC DNA]</scope>
</reference>
<gene>
    <name evidence="3" type="ORF">B296_00014365</name>
</gene>
<accession>A0A427AXU8</accession>
<dbReference type="GO" id="GO:0020037">
    <property type="term" value="F:heme binding"/>
    <property type="evidence" value="ECO:0007669"/>
    <property type="project" value="InterPro"/>
</dbReference>
<dbReference type="Gene3D" id="1.10.630.10">
    <property type="entry name" value="Cytochrome P450"/>
    <property type="match status" value="1"/>
</dbReference>
<proteinExistence type="predicted"/>
<dbReference type="InterPro" id="IPR036396">
    <property type="entry name" value="Cyt_P450_sf"/>
</dbReference>
<organism evidence="3 4">
    <name type="scientific">Ensete ventricosum</name>
    <name type="common">Abyssinian banana</name>
    <name type="synonym">Musa ensete</name>
    <dbReference type="NCBI Taxonomy" id="4639"/>
    <lineage>
        <taxon>Eukaryota</taxon>
        <taxon>Viridiplantae</taxon>
        <taxon>Streptophyta</taxon>
        <taxon>Embryophyta</taxon>
        <taxon>Tracheophyta</taxon>
        <taxon>Spermatophyta</taxon>
        <taxon>Magnoliopsida</taxon>
        <taxon>Liliopsida</taxon>
        <taxon>Zingiberales</taxon>
        <taxon>Musaceae</taxon>
        <taxon>Ensete</taxon>
    </lineage>
</organism>
<evidence type="ECO:0008006" key="5">
    <source>
        <dbReference type="Google" id="ProtNLM"/>
    </source>
</evidence>
<dbReference type="EMBL" id="AMZH03000993">
    <property type="protein sequence ID" value="RRT81084.1"/>
    <property type="molecule type" value="Genomic_DNA"/>
</dbReference>
<dbReference type="PANTHER" id="PTHR24286:SF232">
    <property type="entry name" value="CYTOCHROME P450 SUPERFAMILY PROTEIN"/>
    <property type="match status" value="1"/>
</dbReference>
<sequence>MWICKRNHQRKIRGTSKKLPPGGRSWPLIGHGLKWYMAVASSHPPKFVEDQVRRELVGRNGVIVVHGEQQRKLHGIAMDMMRAEKLNLMNSHFLADMQMVMVGALSTLQENHVIVAINLMVNQLLGVSTESEIGEMARLFSDFVDGCLSVPINLPGFTYCTAMRVTSARPEKLDLSNMQTLRENGVLGRLVEEENLPDDVVSDFIINLLFAGNETTAKTMLFALYFLTHCPDALEQVQVIDETLRLGGIAIWLLREAKVDIEYQGLPSSSPPFLKGKEVREYTNLNRKWGKGKDKIDDEDITFQRMVAKLLMLQCTSIRGSRGMKILP</sequence>
<dbReference type="PANTHER" id="PTHR24286">
    <property type="entry name" value="CYTOCHROME P450 26"/>
    <property type="match status" value="1"/>
</dbReference>
<protein>
    <recommendedName>
        <fullName evidence="5">Cytochrome P450</fullName>
    </recommendedName>
</protein>
<dbReference type="GO" id="GO:0010268">
    <property type="term" value="P:brassinosteroid homeostasis"/>
    <property type="evidence" value="ECO:0007669"/>
    <property type="project" value="TreeGrafter"/>
</dbReference>
<dbReference type="GO" id="GO:0004497">
    <property type="term" value="F:monooxygenase activity"/>
    <property type="evidence" value="ECO:0007669"/>
    <property type="project" value="InterPro"/>
</dbReference>
<dbReference type="GO" id="GO:0016705">
    <property type="term" value="F:oxidoreductase activity, acting on paired donors, with incorporation or reduction of molecular oxygen"/>
    <property type="evidence" value="ECO:0007669"/>
    <property type="project" value="InterPro"/>
</dbReference>
<keyword evidence="1" id="KW-0479">Metal-binding</keyword>
<dbReference type="GO" id="GO:0016132">
    <property type="term" value="P:brassinosteroid biosynthetic process"/>
    <property type="evidence" value="ECO:0007669"/>
    <property type="project" value="TreeGrafter"/>
</dbReference>
<evidence type="ECO:0000256" key="1">
    <source>
        <dbReference type="ARBA" id="ARBA00022723"/>
    </source>
</evidence>
<dbReference type="Pfam" id="PF00067">
    <property type="entry name" value="p450"/>
    <property type="match status" value="1"/>
</dbReference>